<name>A0A8X6XQP1_9ARAC</name>
<dbReference type="InterPro" id="IPR011598">
    <property type="entry name" value="bHLH_dom"/>
</dbReference>
<dbReference type="GO" id="GO:0046983">
    <property type="term" value="F:protein dimerization activity"/>
    <property type="evidence" value="ECO:0007669"/>
    <property type="project" value="InterPro"/>
</dbReference>
<gene>
    <name evidence="7" type="ORF">TNIN_430071</name>
</gene>
<keyword evidence="8" id="KW-1185">Reference proteome</keyword>
<keyword evidence="4" id="KW-0539">Nucleus</keyword>
<comment type="subcellular location">
    <subcellularLocation>
        <location evidence="1">Nucleus</location>
    </subcellularLocation>
</comment>
<keyword evidence="2" id="KW-0805">Transcription regulation</keyword>
<dbReference type="EMBL" id="BMAV01011184">
    <property type="protein sequence ID" value="GFY56849.1"/>
    <property type="molecule type" value="Genomic_DNA"/>
</dbReference>
<dbReference type="InterPro" id="IPR036638">
    <property type="entry name" value="HLH_DNA-bd_sf"/>
</dbReference>
<evidence type="ECO:0000313" key="8">
    <source>
        <dbReference type="Proteomes" id="UP000886998"/>
    </source>
</evidence>
<evidence type="ECO:0000256" key="4">
    <source>
        <dbReference type="ARBA" id="ARBA00023242"/>
    </source>
</evidence>
<dbReference type="GO" id="GO:0005634">
    <property type="term" value="C:nucleus"/>
    <property type="evidence" value="ECO:0007669"/>
    <property type="project" value="UniProtKB-SubCell"/>
</dbReference>
<dbReference type="Gene3D" id="4.10.280.10">
    <property type="entry name" value="Helix-loop-helix DNA-binding domain"/>
    <property type="match status" value="1"/>
</dbReference>
<dbReference type="OrthoDB" id="6085656at2759"/>
<keyword evidence="3" id="KW-0804">Transcription</keyword>
<organism evidence="7 8">
    <name type="scientific">Trichonephila inaurata madagascariensis</name>
    <dbReference type="NCBI Taxonomy" id="2747483"/>
    <lineage>
        <taxon>Eukaryota</taxon>
        <taxon>Metazoa</taxon>
        <taxon>Ecdysozoa</taxon>
        <taxon>Arthropoda</taxon>
        <taxon>Chelicerata</taxon>
        <taxon>Arachnida</taxon>
        <taxon>Araneae</taxon>
        <taxon>Araneomorphae</taxon>
        <taxon>Entelegynae</taxon>
        <taxon>Araneoidea</taxon>
        <taxon>Nephilidae</taxon>
        <taxon>Trichonephila</taxon>
        <taxon>Trichonephila inaurata</taxon>
    </lineage>
</organism>
<dbReference type="Pfam" id="PF00010">
    <property type="entry name" value="HLH"/>
    <property type="match status" value="1"/>
</dbReference>
<dbReference type="PANTHER" id="PTHR10985">
    <property type="entry name" value="BASIC HELIX-LOOP-HELIX TRANSCRIPTION FACTOR, HES-RELATED"/>
    <property type="match status" value="1"/>
</dbReference>
<protein>
    <recommendedName>
        <fullName evidence="6">BHLH domain-containing protein</fullName>
    </recommendedName>
</protein>
<dbReference type="PROSITE" id="PS50888">
    <property type="entry name" value="BHLH"/>
    <property type="match status" value="1"/>
</dbReference>
<dbReference type="Proteomes" id="UP000886998">
    <property type="component" value="Unassembled WGS sequence"/>
</dbReference>
<evidence type="ECO:0000256" key="1">
    <source>
        <dbReference type="ARBA" id="ARBA00004123"/>
    </source>
</evidence>
<dbReference type="AlphaFoldDB" id="A0A8X6XQP1"/>
<feature type="domain" description="BHLH" evidence="6">
    <location>
        <begin position="17"/>
        <end position="77"/>
    </location>
</feature>
<evidence type="ECO:0000256" key="5">
    <source>
        <dbReference type="SAM" id="MobiDB-lite"/>
    </source>
</evidence>
<reference evidence="7" key="1">
    <citation type="submission" date="2020-08" db="EMBL/GenBank/DDBJ databases">
        <title>Multicomponent nature underlies the extraordinary mechanical properties of spider dragline silk.</title>
        <authorList>
            <person name="Kono N."/>
            <person name="Nakamura H."/>
            <person name="Mori M."/>
            <person name="Yoshida Y."/>
            <person name="Ohtoshi R."/>
            <person name="Malay A.D."/>
            <person name="Moran D.A.P."/>
            <person name="Tomita M."/>
            <person name="Numata K."/>
            <person name="Arakawa K."/>
        </authorList>
    </citation>
    <scope>NUCLEOTIDE SEQUENCE</scope>
</reference>
<evidence type="ECO:0000256" key="2">
    <source>
        <dbReference type="ARBA" id="ARBA00023015"/>
    </source>
</evidence>
<dbReference type="SUPFAM" id="SSF47459">
    <property type="entry name" value="HLH, helix-loop-helix DNA-binding domain"/>
    <property type="match status" value="1"/>
</dbReference>
<feature type="region of interest" description="Disordered" evidence="5">
    <location>
        <begin position="44"/>
        <end position="82"/>
    </location>
</feature>
<evidence type="ECO:0000256" key="3">
    <source>
        <dbReference type="ARBA" id="ARBA00023163"/>
    </source>
</evidence>
<dbReference type="InterPro" id="IPR050370">
    <property type="entry name" value="HES_HEY"/>
</dbReference>
<evidence type="ECO:0000259" key="6">
    <source>
        <dbReference type="PROSITE" id="PS50888"/>
    </source>
</evidence>
<comment type="caution">
    <text evidence="7">The sequence shown here is derived from an EMBL/GenBank/DDBJ whole genome shotgun (WGS) entry which is preliminary data.</text>
</comment>
<sequence length="82" mass="9166">MPSPKSSGLNYTGVLDGRKASKPLIEKRRRARINHSLGELKEIVVSSERNPQSPNSRPPKLEKADVLKFPSLLMKKTGKQEN</sequence>
<proteinExistence type="predicted"/>
<accession>A0A8X6XQP1</accession>
<evidence type="ECO:0000313" key="7">
    <source>
        <dbReference type="EMBL" id="GFY56849.1"/>
    </source>
</evidence>